<evidence type="ECO:0000256" key="1">
    <source>
        <dbReference type="ARBA" id="ARBA00022806"/>
    </source>
</evidence>
<dbReference type="InterPro" id="IPR041677">
    <property type="entry name" value="DNA2/NAM7_AAA_11"/>
</dbReference>
<keyword evidence="10" id="KW-1185">Reference proteome</keyword>
<keyword evidence="2" id="KW-0508">mRNA splicing</keyword>
<dbReference type="EMBL" id="CAJPDQ010000022">
    <property type="protein sequence ID" value="CAF9924825.1"/>
    <property type="molecule type" value="Genomic_DNA"/>
</dbReference>
<evidence type="ECO:0000313" key="9">
    <source>
        <dbReference type="EMBL" id="CAF9924825.1"/>
    </source>
</evidence>
<dbReference type="Pfam" id="PF21144">
    <property type="entry name" value="Aquarius_N_3rd"/>
    <property type="match status" value="1"/>
</dbReference>
<comment type="subcellular location">
    <subcellularLocation>
        <location evidence="2">Nucleus</location>
    </subcellularLocation>
</comment>
<dbReference type="SUPFAM" id="SSF52540">
    <property type="entry name" value="P-loop containing nucleoside triphosphate hydrolases"/>
    <property type="match status" value="1"/>
</dbReference>
<comment type="subunit">
    <text evidence="2">Belongs to the 40S cdc5-associated complex (or cwf complex), a spliceosome sub-complex reminiscent of a late-stage spliceosome.</text>
</comment>
<evidence type="ECO:0000259" key="7">
    <source>
        <dbReference type="Pfam" id="PF21143"/>
    </source>
</evidence>
<feature type="domain" description="RNA helicase aquarius beta-barrel" evidence="7">
    <location>
        <begin position="473"/>
        <end position="645"/>
    </location>
</feature>
<reference evidence="9" key="1">
    <citation type="submission" date="2021-03" db="EMBL/GenBank/DDBJ databases">
        <authorList>
            <person name="Tagirdzhanova G."/>
        </authorList>
    </citation>
    <scope>NUCLEOTIDE SEQUENCE</scope>
</reference>
<dbReference type="InterPro" id="IPR048966">
    <property type="entry name" value="Aquarius_b-barrel"/>
</dbReference>
<dbReference type="InterPro" id="IPR047187">
    <property type="entry name" value="SF1_C_Upf1"/>
</dbReference>
<dbReference type="GO" id="GO:0003729">
    <property type="term" value="F:mRNA binding"/>
    <property type="evidence" value="ECO:0007669"/>
    <property type="project" value="TreeGrafter"/>
</dbReference>
<keyword evidence="1" id="KW-0547">Nucleotide-binding</keyword>
<dbReference type="Pfam" id="PF13087">
    <property type="entry name" value="AAA_12"/>
    <property type="match status" value="1"/>
</dbReference>
<evidence type="ECO:0000259" key="5">
    <source>
        <dbReference type="Pfam" id="PF13087"/>
    </source>
</evidence>
<keyword evidence="1" id="KW-0067">ATP-binding</keyword>
<dbReference type="Proteomes" id="UP000664169">
    <property type="component" value="Unassembled WGS sequence"/>
</dbReference>
<dbReference type="CDD" id="cd18808">
    <property type="entry name" value="SF1_C_Upf1"/>
    <property type="match status" value="1"/>
</dbReference>
<evidence type="ECO:0000259" key="8">
    <source>
        <dbReference type="Pfam" id="PF21144"/>
    </source>
</evidence>
<name>A0A8H3FJF5_9LECA</name>
<proteinExistence type="inferred from homology"/>
<dbReference type="Pfam" id="PF21143">
    <property type="entry name" value="Aquarius_N_2nd"/>
    <property type="match status" value="1"/>
</dbReference>
<feature type="domain" description="RNA helicase aquarius N-terminal" evidence="6">
    <location>
        <begin position="11"/>
        <end position="394"/>
    </location>
</feature>
<dbReference type="GO" id="GO:0004386">
    <property type="term" value="F:helicase activity"/>
    <property type="evidence" value="ECO:0007669"/>
    <property type="project" value="InterPro"/>
</dbReference>
<keyword evidence="1" id="KW-0378">Hydrolase</keyword>
<feature type="compositionally biased region" description="Acidic residues" evidence="3">
    <location>
        <begin position="1370"/>
        <end position="1385"/>
    </location>
</feature>
<dbReference type="InterPro" id="IPR045055">
    <property type="entry name" value="DNA2/NAM7-like"/>
</dbReference>
<evidence type="ECO:0000256" key="3">
    <source>
        <dbReference type="SAM" id="MobiDB-lite"/>
    </source>
</evidence>
<protein>
    <recommendedName>
        <fullName evidence="2">Pre-mRNA-splicing factor</fullName>
    </recommendedName>
</protein>
<feature type="domain" description="RNA helicase aquarius insertion" evidence="8">
    <location>
        <begin position="693"/>
        <end position="783"/>
    </location>
</feature>
<dbReference type="InterPro" id="IPR041679">
    <property type="entry name" value="DNA2/NAM7-like_C"/>
</dbReference>
<dbReference type="CDD" id="cd17935">
    <property type="entry name" value="EEXXQc_AQR"/>
    <property type="match status" value="1"/>
</dbReference>
<dbReference type="InterPro" id="IPR026300">
    <property type="entry name" value="CWF11_fam"/>
</dbReference>
<dbReference type="InterPro" id="IPR048967">
    <property type="entry name" value="Aquarius_insert"/>
</dbReference>
<accession>A0A8H3FJF5</accession>
<evidence type="ECO:0000256" key="2">
    <source>
        <dbReference type="PIRNR" id="PIRNR038901"/>
    </source>
</evidence>
<dbReference type="OrthoDB" id="1879at2759"/>
<comment type="caution">
    <text evidence="9">The sequence shown here is derived from an EMBL/GenBank/DDBJ whole genome shotgun (WGS) entry which is preliminary data.</text>
</comment>
<dbReference type="Pfam" id="PF13086">
    <property type="entry name" value="AAA_11"/>
    <property type="match status" value="1"/>
</dbReference>
<gene>
    <name evidence="9" type="ORF">GOMPHAMPRED_003722</name>
</gene>
<dbReference type="Gene3D" id="3.40.50.300">
    <property type="entry name" value="P-loop containing nucleotide triphosphate hydrolases"/>
    <property type="match status" value="2"/>
</dbReference>
<dbReference type="PANTHER" id="PTHR10887:SF5">
    <property type="entry name" value="RNA HELICASE AQUARIUS"/>
    <property type="match status" value="1"/>
</dbReference>
<dbReference type="GO" id="GO:0045292">
    <property type="term" value="P:mRNA cis splicing, via spliceosome"/>
    <property type="evidence" value="ECO:0007669"/>
    <property type="project" value="UniProtKB-UniRule"/>
</dbReference>
<sequence length="1409" mass="161514">MEDSNSSTTRWQDLAEEEWTRPTTKARKVRDEVIKVKIWDVLEKEEFDFRSLLALDNTQLLEKYLWPGYSENASNYHVLLIALMVTVKRRENLPAWRVFTEHPEAFSSLFHRILSMSVDTSLTTHLRTQILVFLITAFQSLDSAIVRKECASLVSIAIWHHLHDEQARERVLDEHAQLRKAWRAAGRRYDAADEPSKARLDFERNWLFTMVMDFVNMLYSASPTLEMVIYFERFMELLIDLESQLPTRRYTNTLLRDINMIALLRNSPPHNRSENGLLRDLVTLLRHFTDFPVNDYTGEQYTADDFDQRHCAKLAKLQRIAMKEFKDQLTVLALSNYGSVGKREDLEGHLKNLDDSALRKLASVLGLRTDYSASQVLVSRELLTDMIVLYHERQPSYQETIASLPTLPTEVDLYSSSSLRNEHYDGYRPLAIPKLNLQYLTVGDFLWRSFVLCRSEAFFEIRKDLEETVKRTQPRHAQETNSVRFSGFSRMALPIPQPNITEVTKAKVGTNTPAYVRAEVVLDVSQLADNVRREWDALKPEEVIFLVAAQPIEGASNGTNGHSINAEKSKSGIRHVRAAQVVQILDDNGRTIREAVQDEDDEYHRRPRRRRVVVNIDSSAWVADEARRSAENLDIWESINMVVRRRGRENNFKSILESIKNLALAKIALPDWYRDVFLGFGDPTKASYHQLPNKMNSLDLRDTLIDWQHLLEALPGKVIEPDAIQESSFGPPYVLEMTSPAPSESRPAKRRKRDVQEAVPISNEIVKVSTYKTPNNGPYPQDKPKRNRVRFTPAQVEAISSGTQPGLTVIVGPPGTGKTDVVTQIISNIYHNFPQQRTLLIAHSNQALNQLFQKITNLDIDRRHLLRLGHGEEDLETDINYSKHGRVESFLENRARYLTEVDRLAANLGAPGAHGNSCETAGYFKTVYVTPAWQNFWQTAEESSFDSEVLRSSFPFYQYFSSVPQPLFPDNATDDNLVDIIKGCERHIAKIFTELEDIRPFEILRNPRDRANYLLIKEARVIAMTSTHAAVRRQEIAGLGFQFENVIMEEAAQIKEIETFIPLVLQKPVDGVSQLQRIVLCGDHYQNSPIIQNLAFRQYANLEQSLFLRLVRLGVPVFNLDRQGRARHDIANLYRWRYKDLGDLPTIGEGKDYRLANAGFKYDYQFIDVQDYKGQGEMQPSPHFTQNLGEAEYAVAIYQYMRLLGYKASKISILTTYAGQRALIKDVLNHRCARNRLFGMPRIITTVDKYQGEQNDYVILSLVRTQRVGYLRDVRRLTVALSRARLGLYILGRQSVFGSCFELAEAFDKLLDRPTTLQIVPGELFPTSRGISDEVQATEMTGVEHMGQYVFEMSQAKLNQLEPRAAAQERDDEQVNVGSDDEINEGDGLIQDFEIAENDELAPDEEIIR</sequence>
<dbReference type="Pfam" id="PF16399">
    <property type="entry name" value="Aquarius_N_1st"/>
    <property type="match status" value="1"/>
</dbReference>
<organism evidence="9 10">
    <name type="scientific">Gomphillus americanus</name>
    <dbReference type="NCBI Taxonomy" id="1940652"/>
    <lineage>
        <taxon>Eukaryota</taxon>
        <taxon>Fungi</taxon>
        <taxon>Dikarya</taxon>
        <taxon>Ascomycota</taxon>
        <taxon>Pezizomycotina</taxon>
        <taxon>Lecanoromycetes</taxon>
        <taxon>OSLEUM clade</taxon>
        <taxon>Ostropomycetidae</taxon>
        <taxon>Ostropales</taxon>
        <taxon>Graphidaceae</taxon>
        <taxon>Gomphilloideae</taxon>
        <taxon>Gomphillus</taxon>
    </lineage>
</organism>
<comment type="function">
    <text evidence="2">Involved in mRNA splicing where it associates with cdc5 and the other cwf proteins as part of the spliceosome.</text>
</comment>
<dbReference type="FunFam" id="3.40.50.300:FF:000507">
    <property type="entry name" value="Pre-mRNA-splicing factor"/>
    <property type="match status" value="1"/>
</dbReference>
<keyword evidence="2" id="KW-0539">Nucleus</keyword>
<evidence type="ECO:0000259" key="4">
    <source>
        <dbReference type="Pfam" id="PF13086"/>
    </source>
</evidence>
<feature type="region of interest" description="Disordered" evidence="3">
    <location>
        <begin position="1363"/>
        <end position="1390"/>
    </location>
</feature>
<feature type="domain" description="DNA2/NAM7 helicase helicase" evidence="4">
    <location>
        <begin position="795"/>
        <end position="1091"/>
    </location>
</feature>
<comment type="similarity">
    <text evidence="2">Belongs to the CWF11 family.</text>
</comment>
<dbReference type="GO" id="GO:0005684">
    <property type="term" value="C:U2-type spliceosomal complex"/>
    <property type="evidence" value="ECO:0007669"/>
    <property type="project" value="UniProtKB-UniRule"/>
</dbReference>
<keyword evidence="1" id="KW-0347">Helicase</keyword>
<dbReference type="InterPro" id="IPR027417">
    <property type="entry name" value="P-loop_NTPase"/>
</dbReference>
<evidence type="ECO:0000313" key="10">
    <source>
        <dbReference type="Proteomes" id="UP000664169"/>
    </source>
</evidence>
<dbReference type="GO" id="GO:0071013">
    <property type="term" value="C:catalytic step 2 spliceosome"/>
    <property type="evidence" value="ECO:0007669"/>
    <property type="project" value="TreeGrafter"/>
</dbReference>
<keyword evidence="2" id="KW-0507">mRNA processing</keyword>
<dbReference type="InterPro" id="IPR032174">
    <property type="entry name" value="Aquarius_N"/>
</dbReference>
<dbReference type="PANTHER" id="PTHR10887">
    <property type="entry name" value="DNA2/NAM7 HELICASE FAMILY"/>
    <property type="match status" value="1"/>
</dbReference>
<dbReference type="PIRSF" id="PIRSF038901">
    <property type="entry name" value="AQR_cwf11"/>
    <property type="match status" value="1"/>
</dbReference>
<feature type="domain" description="DNA2/NAM7 helicase-like C-terminal" evidence="5">
    <location>
        <begin position="1102"/>
        <end position="1294"/>
    </location>
</feature>
<evidence type="ECO:0000259" key="6">
    <source>
        <dbReference type="Pfam" id="PF16399"/>
    </source>
</evidence>